<dbReference type="Proteomes" id="UP001595696">
    <property type="component" value="Unassembled WGS sequence"/>
</dbReference>
<keyword evidence="7" id="KW-0003">3Fe-4S</keyword>
<dbReference type="PROSITE" id="PS51379">
    <property type="entry name" value="4FE4S_FER_2"/>
    <property type="match status" value="1"/>
</dbReference>
<dbReference type="Gene3D" id="3.30.70.20">
    <property type="match status" value="1"/>
</dbReference>
<evidence type="ECO:0000256" key="1">
    <source>
        <dbReference type="ARBA" id="ARBA00001927"/>
    </source>
</evidence>
<dbReference type="Pfam" id="PF13459">
    <property type="entry name" value="Fer4_15"/>
    <property type="match status" value="1"/>
</dbReference>
<sequence>MTRVLADPERCEGHGMCEAVAPELFRVGDDDVVIVAPGELAAADLENARLAADSCPMAALRLE</sequence>
<comment type="caution">
    <text evidence="9">The sequence shown here is derived from an EMBL/GenBank/DDBJ whole genome shotgun (WGS) entry which is preliminary data.</text>
</comment>
<keyword evidence="6" id="KW-0411">Iron-sulfur</keyword>
<evidence type="ECO:0000256" key="3">
    <source>
        <dbReference type="ARBA" id="ARBA00022723"/>
    </source>
</evidence>
<dbReference type="InterPro" id="IPR051269">
    <property type="entry name" value="Fe-S_cluster_ET"/>
</dbReference>
<accession>A0ABV8E3A8</accession>
<keyword evidence="4" id="KW-0249">Electron transport</keyword>
<evidence type="ECO:0000313" key="9">
    <source>
        <dbReference type="EMBL" id="MFC3966445.1"/>
    </source>
</evidence>
<evidence type="ECO:0000313" key="10">
    <source>
        <dbReference type="Proteomes" id="UP001595696"/>
    </source>
</evidence>
<dbReference type="InterPro" id="IPR017896">
    <property type="entry name" value="4Fe4S_Fe-S-bd"/>
</dbReference>
<comment type="cofactor">
    <cofactor evidence="1">
        <name>[3Fe-4S] cluster</name>
        <dbReference type="ChEBI" id="CHEBI:21137"/>
    </cofactor>
</comment>
<gene>
    <name evidence="9" type="ORF">ACFO0B_31060</name>
</gene>
<dbReference type="EMBL" id="JBHSAX010000033">
    <property type="protein sequence ID" value="MFC3966445.1"/>
    <property type="molecule type" value="Genomic_DNA"/>
</dbReference>
<organism evidence="9 10">
    <name type="scientific">Nocardia jiangsuensis</name>
    <dbReference type="NCBI Taxonomy" id="1691563"/>
    <lineage>
        <taxon>Bacteria</taxon>
        <taxon>Bacillati</taxon>
        <taxon>Actinomycetota</taxon>
        <taxon>Actinomycetes</taxon>
        <taxon>Mycobacteriales</taxon>
        <taxon>Nocardiaceae</taxon>
        <taxon>Nocardia</taxon>
    </lineage>
</organism>
<evidence type="ECO:0000256" key="7">
    <source>
        <dbReference type="ARBA" id="ARBA00023291"/>
    </source>
</evidence>
<keyword evidence="5" id="KW-0408">Iron</keyword>
<keyword evidence="3" id="KW-0479">Metal-binding</keyword>
<keyword evidence="10" id="KW-1185">Reference proteome</keyword>
<dbReference type="SUPFAM" id="SSF54862">
    <property type="entry name" value="4Fe-4S ferredoxins"/>
    <property type="match status" value="1"/>
</dbReference>
<dbReference type="RefSeq" id="WP_378617143.1">
    <property type="nucleotide sequence ID" value="NZ_JBHSAX010000033.1"/>
</dbReference>
<feature type="domain" description="4Fe-4S ferredoxin-type" evidence="8">
    <location>
        <begin position="2"/>
        <end position="30"/>
    </location>
</feature>
<evidence type="ECO:0000259" key="8">
    <source>
        <dbReference type="PROSITE" id="PS51379"/>
    </source>
</evidence>
<dbReference type="PANTHER" id="PTHR36923:SF3">
    <property type="entry name" value="FERREDOXIN"/>
    <property type="match status" value="1"/>
</dbReference>
<evidence type="ECO:0000256" key="6">
    <source>
        <dbReference type="ARBA" id="ARBA00023014"/>
    </source>
</evidence>
<evidence type="ECO:0000256" key="4">
    <source>
        <dbReference type="ARBA" id="ARBA00022982"/>
    </source>
</evidence>
<keyword evidence="2" id="KW-0813">Transport</keyword>
<protein>
    <submittedName>
        <fullName evidence="9">Ferredoxin</fullName>
    </submittedName>
</protein>
<reference evidence="10" key="1">
    <citation type="journal article" date="2019" name="Int. J. Syst. Evol. Microbiol.">
        <title>The Global Catalogue of Microorganisms (GCM) 10K type strain sequencing project: providing services to taxonomists for standard genome sequencing and annotation.</title>
        <authorList>
            <consortium name="The Broad Institute Genomics Platform"/>
            <consortium name="The Broad Institute Genome Sequencing Center for Infectious Disease"/>
            <person name="Wu L."/>
            <person name="Ma J."/>
        </authorList>
    </citation>
    <scope>NUCLEOTIDE SEQUENCE [LARGE SCALE GENOMIC DNA]</scope>
    <source>
        <strain evidence="10">CGMCC 4.7330</strain>
    </source>
</reference>
<proteinExistence type="predicted"/>
<name>A0ABV8E3A8_9NOCA</name>
<dbReference type="PANTHER" id="PTHR36923">
    <property type="entry name" value="FERREDOXIN"/>
    <property type="match status" value="1"/>
</dbReference>
<evidence type="ECO:0000256" key="5">
    <source>
        <dbReference type="ARBA" id="ARBA00023004"/>
    </source>
</evidence>
<evidence type="ECO:0000256" key="2">
    <source>
        <dbReference type="ARBA" id="ARBA00022448"/>
    </source>
</evidence>